<feature type="domain" description="DUF4216" evidence="2">
    <location>
        <begin position="566"/>
        <end position="641"/>
    </location>
</feature>
<protein>
    <recommendedName>
        <fullName evidence="2">DUF4216 domain-containing protein</fullName>
    </recommendedName>
</protein>
<proteinExistence type="predicted"/>
<gene>
    <name evidence="3" type="ORF">ISN44_As04g004680</name>
</gene>
<dbReference type="PANTHER" id="PTHR10775:SF158">
    <property type="entry name" value="TNP2-LIKE TRANSPOSON PROTEIN"/>
    <property type="match status" value="1"/>
</dbReference>
<evidence type="ECO:0000256" key="1">
    <source>
        <dbReference type="SAM" id="MobiDB-lite"/>
    </source>
</evidence>
<dbReference type="Pfam" id="PF13952">
    <property type="entry name" value="DUF4216"/>
    <property type="match status" value="1"/>
</dbReference>
<evidence type="ECO:0000259" key="2">
    <source>
        <dbReference type="Pfam" id="PF13952"/>
    </source>
</evidence>
<feature type="compositionally biased region" description="Acidic residues" evidence="1">
    <location>
        <begin position="654"/>
        <end position="663"/>
    </location>
</feature>
<comment type="caution">
    <text evidence="3">The sequence shown here is derived from an EMBL/GenBank/DDBJ whole genome shotgun (WGS) entry which is preliminary data.</text>
</comment>
<sequence length="674" mass="77093">MVLDLLKEAFTYARLPGSFNDMKKVVRKLGLTSESIHACPNDCMLFWEADAEREICKVCKASRWKETTSVKSTRTETGSEKIKSKAPAKVLRYFPLKPRLQRLFMSSKTATHMKWHATSSNNDGKLRHPRDGKAWKAFDQKYPEFASDPRNVRLGLATDGFNPFGTMSVNYSIWPVILFPYNFPPWMAMKKTSMILSMVIPGKHMPGNDIDVYLQPLIKELKELWSVGIKTLDASTKQTFDMRAAIMWTISDFPGLGNLSGWNTYTTAACPSCNFDGSGERLRHGKKNCFMGHRRFLPQDHGYRQDKINFDGKIETRSPPTTLSGSTVIHQLEKVNITFGKNHGVVGVGKKRDRSGASYLADECVTFCSMYLNDIETRFTRYGRIDDRPLAQTSIRPNSELPLIFPNLGRFVGAGKVYTLNHVERQQAHRHILVNCQLLDHLREKYKSELWSKPFRQSKRSRAIDIDREMHLNFAKWIKHKVEVNELDGITDDLRCLALGPSDKVVKYTAYNVNGLKFRTIERDTDLKTQNSGVYVAAETMSYASSRDPNPITGAVPYYGNLVEVIELNYYEVFKVVLFKCKWADTRTERGYKMDVNDHHMVNFSRLLHTGDNEEDEPYILASQAKMVYYVVDPCKEEWNIAVHFQPRDVYDMGDQDDSEQCDSESIPGVSVTS</sequence>
<dbReference type="OrthoDB" id="1090354at2759"/>
<dbReference type="InterPro" id="IPR004242">
    <property type="entry name" value="Transposase_21"/>
</dbReference>
<organism evidence="3 4">
    <name type="scientific">Arabidopsis suecica</name>
    <name type="common">Swedish thale-cress</name>
    <name type="synonym">Cardaminopsis suecica</name>
    <dbReference type="NCBI Taxonomy" id="45249"/>
    <lineage>
        <taxon>Eukaryota</taxon>
        <taxon>Viridiplantae</taxon>
        <taxon>Streptophyta</taxon>
        <taxon>Embryophyta</taxon>
        <taxon>Tracheophyta</taxon>
        <taxon>Spermatophyta</taxon>
        <taxon>Magnoliopsida</taxon>
        <taxon>eudicotyledons</taxon>
        <taxon>Gunneridae</taxon>
        <taxon>Pentapetalae</taxon>
        <taxon>rosids</taxon>
        <taxon>malvids</taxon>
        <taxon>Brassicales</taxon>
        <taxon>Brassicaceae</taxon>
        <taxon>Camelineae</taxon>
        <taxon>Arabidopsis</taxon>
    </lineage>
</organism>
<evidence type="ECO:0000313" key="4">
    <source>
        <dbReference type="Proteomes" id="UP000694251"/>
    </source>
</evidence>
<accession>A0A8T2E672</accession>
<dbReference type="InterPro" id="IPR025312">
    <property type="entry name" value="DUF4216"/>
</dbReference>
<dbReference type="AlphaFoldDB" id="A0A8T2E672"/>
<dbReference type="PANTHER" id="PTHR10775">
    <property type="entry name" value="OS08G0208400 PROTEIN"/>
    <property type="match status" value="1"/>
</dbReference>
<evidence type="ECO:0000313" key="3">
    <source>
        <dbReference type="EMBL" id="KAG7619577.1"/>
    </source>
</evidence>
<reference evidence="3 4" key="1">
    <citation type="submission" date="2020-12" db="EMBL/GenBank/DDBJ databases">
        <title>Concerted genomic and epigenomic changes stabilize Arabidopsis allopolyploids.</title>
        <authorList>
            <person name="Chen Z."/>
        </authorList>
    </citation>
    <scope>NUCLEOTIDE SEQUENCE [LARGE SCALE GENOMIC DNA]</scope>
    <source>
        <strain evidence="3">As9502</strain>
        <tissue evidence="3">Leaf</tissue>
    </source>
</reference>
<keyword evidence="4" id="KW-1185">Reference proteome</keyword>
<name>A0A8T2E672_ARASU</name>
<feature type="region of interest" description="Disordered" evidence="1">
    <location>
        <begin position="654"/>
        <end position="674"/>
    </location>
</feature>
<dbReference type="EMBL" id="JAEFBJ010000004">
    <property type="protein sequence ID" value="KAG7619577.1"/>
    <property type="molecule type" value="Genomic_DNA"/>
</dbReference>
<dbReference type="Proteomes" id="UP000694251">
    <property type="component" value="Chromosome 4"/>
</dbReference>
<dbReference type="Pfam" id="PF02992">
    <property type="entry name" value="Transposase_21"/>
    <property type="match status" value="1"/>
</dbReference>